<reference evidence="2" key="1">
    <citation type="submission" date="2018-05" db="EMBL/GenBank/DDBJ databases">
        <authorList>
            <person name="Lanie J.A."/>
            <person name="Ng W.-L."/>
            <person name="Kazmierczak K.M."/>
            <person name="Andrzejewski T.M."/>
            <person name="Davidsen T.M."/>
            <person name="Wayne K.J."/>
            <person name="Tettelin H."/>
            <person name="Glass J.I."/>
            <person name="Rusch D."/>
            <person name="Podicherti R."/>
            <person name="Tsui H.-C.T."/>
            <person name="Winkler M.E."/>
        </authorList>
    </citation>
    <scope>NUCLEOTIDE SEQUENCE</scope>
</reference>
<organism evidence="2">
    <name type="scientific">marine metagenome</name>
    <dbReference type="NCBI Taxonomy" id="408172"/>
    <lineage>
        <taxon>unclassified sequences</taxon>
        <taxon>metagenomes</taxon>
        <taxon>ecological metagenomes</taxon>
    </lineage>
</organism>
<sequence length="27" mass="2757">VAGVPASEVGTSGQKSPAYEVDHKIET</sequence>
<dbReference type="EMBL" id="UINC01212242">
    <property type="protein sequence ID" value="SVE36476.1"/>
    <property type="molecule type" value="Genomic_DNA"/>
</dbReference>
<evidence type="ECO:0000313" key="2">
    <source>
        <dbReference type="EMBL" id="SVE36476.1"/>
    </source>
</evidence>
<feature type="non-terminal residue" evidence="2">
    <location>
        <position position="1"/>
    </location>
</feature>
<protein>
    <submittedName>
        <fullName evidence="2">Uncharacterized protein</fullName>
    </submittedName>
</protein>
<name>A0A383CVV5_9ZZZZ</name>
<feature type="region of interest" description="Disordered" evidence="1">
    <location>
        <begin position="1"/>
        <end position="27"/>
    </location>
</feature>
<dbReference type="AlphaFoldDB" id="A0A383CVV5"/>
<proteinExistence type="predicted"/>
<gene>
    <name evidence="2" type="ORF">METZ01_LOCUS489330</name>
</gene>
<accession>A0A383CVV5</accession>
<evidence type="ECO:0000256" key="1">
    <source>
        <dbReference type="SAM" id="MobiDB-lite"/>
    </source>
</evidence>